<accession>A0A0Q0UDN5</accession>
<dbReference type="RefSeq" id="WP_055122554.1">
    <property type="nucleotide sequence ID" value="NZ_LKST01000002.1"/>
</dbReference>
<dbReference type="PATRIC" id="fig|1544416.3.peg.1470"/>
<dbReference type="EMBL" id="LKST01000002">
    <property type="protein sequence ID" value="KQB84657.1"/>
    <property type="molecule type" value="Genomic_DNA"/>
</dbReference>
<gene>
    <name evidence="2" type="ORF">Cocul_01468</name>
</gene>
<dbReference type="OrthoDB" id="5516926at2"/>
<dbReference type="PANTHER" id="PTHR36456:SF1">
    <property type="entry name" value="UPF0232 PROTEIN SCO3875"/>
    <property type="match status" value="1"/>
</dbReference>
<evidence type="ECO:0000256" key="1">
    <source>
        <dbReference type="SAM" id="MobiDB-lite"/>
    </source>
</evidence>
<reference evidence="2 3" key="1">
    <citation type="submission" date="2015-10" db="EMBL/GenBank/DDBJ databases">
        <title>Corynebacteirum lowii and Corynebacterium oculi species nova, derived from human clinical disease and and emended description of Corynebacterium mastiditis.</title>
        <authorList>
            <person name="Bernard K."/>
            <person name="Pacheco A.L."/>
            <person name="Mcdougall C."/>
            <person name="Burtx T."/>
            <person name="Weibe D."/>
            <person name="Tyler S."/>
            <person name="Olson A.B."/>
            <person name="Cnockaert M."/>
            <person name="Eguchi H."/>
            <person name="Kuwahara T."/>
            <person name="Nakayama-Imaohji H."/>
            <person name="Boudewijins M."/>
            <person name="Van Hoecke F."/>
            <person name="Bernier A.-M."/>
            <person name="Vandamme P."/>
        </authorList>
    </citation>
    <scope>NUCLEOTIDE SEQUENCE [LARGE SCALE GENOMIC DNA]</scope>
    <source>
        <strain evidence="2 3">NML 130210</strain>
    </source>
</reference>
<dbReference type="Pfam" id="PF05258">
    <property type="entry name" value="DciA"/>
    <property type="match status" value="1"/>
</dbReference>
<evidence type="ECO:0000313" key="3">
    <source>
        <dbReference type="Proteomes" id="UP000050517"/>
    </source>
</evidence>
<dbReference type="InterPro" id="IPR007922">
    <property type="entry name" value="DciA-like"/>
</dbReference>
<dbReference type="STRING" id="1544416.Cocul_01468"/>
<proteinExistence type="predicted"/>
<evidence type="ECO:0000313" key="2">
    <source>
        <dbReference type="EMBL" id="KQB84657.1"/>
    </source>
</evidence>
<dbReference type="AlphaFoldDB" id="A0A0Q0UDN5"/>
<feature type="compositionally biased region" description="Polar residues" evidence="1">
    <location>
        <begin position="1"/>
        <end position="12"/>
    </location>
</feature>
<comment type="caution">
    <text evidence="2">The sequence shown here is derived from an EMBL/GenBank/DDBJ whole genome shotgun (WGS) entry which is preliminary data.</text>
</comment>
<protein>
    <submittedName>
        <fullName evidence="2">Uncharacterized protein</fullName>
    </submittedName>
</protein>
<feature type="region of interest" description="Disordered" evidence="1">
    <location>
        <begin position="1"/>
        <end position="111"/>
    </location>
</feature>
<feature type="compositionally biased region" description="Polar residues" evidence="1">
    <location>
        <begin position="77"/>
        <end position="88"/>
    </location>
</feature>
<dbReference type="PANTHER" id="PTHR36456">
    <property type="entry name" value="UPF0232 PROTEIN SCO3875"/>
    <property type="match status" value="1"/>
</dbReference>
<keyword evidence="3" id="KW-1185">Reference proteome</keyword>
<sequence length="228" mass="24450">MPSGSPSGTSDPIGQAFAAMRSAALKRNGSVPDLSLQRGRGAGDKGSTVHRGNILGDLQEPGGEGNERQVRVPGLSGDSQGQKTTQKSPRAGGRRRRGIPTGPDGRRLPRRRDVDTLGSIVSREIRHRGWTREIAGGWVTGHWPELVGEKIAAHTTVEMLKGSTLFISCDSTAWATNLRMMQREILRTIAAKVGPDGITKLKIFGPKAPSWRHGALHVAGRGPRDTYG</sequence>
<organism evidence="2 3">
    <name type="scientific">Corynebacterium oculi</name>
    <dbReference type="NCBI Taxonomy" id="1544416"/>
    <lineage>
        <taxon>Bacteria</taxon>
        <taxon>Bacillati</taxon>
        <taxon>Actinomycetota</taxon>
        <taxon>Actinomycetes</taxon>
        <taxon>Mycobacteriales</taxon>
        <taxon>Corynebacteriaceae</taxon>
        <taxon>Corynebacterium</taxon>
    </lineage>
</organism>
<dbReference type="Proteomes" id="UP000050517">
    <property type="component" value="Unassembled WGS sequence"/>
</dbReference>
<name>A0A0Q0UDN5_9CORY</name>